<organism evidence="4 5">
    <name type="scientific">Strigamia maritima</name>
    <name type="common">European centipede</name>
    <name type="synonym">Geophilus maritimus</name>
    <dbReference type="NCBI Taxonomy" id="126957"/>
    <lineage>
        <taxon>Eukaryota</taxon>
        <taxon>Metazoa</taxon>
        <taxon>Ecdysozoa</taxon>
        <taxon>Arthropoda</taxon>
        <taxon>Myriapoda</taxon>
        <taxon>Chilopoda</taxon>
        <taxon>Pleurostigmophora</taxon>
        <taxon>Geophilomorpha</taxon>
        <taxon>Linotaeniidae</taxon>
        <taxon>Strigamia</taxon>
    </lineage>
</organism>
<feature type="domain" description="Retroviral polymerase SH3-like" evidence="3">
    <location>
        <begin position="513"/>
        <end position="573"/>
    </location>
</feature>
<dbReference type="eggNOG" id="KOG0987">
    <property type="taxonomic scope" value="Eukaryota"/>
</dbReference>
<dbReference type="Pfam" id="PF25597">
    <property type="entry name" value="SH3_retrovirus"/>
    <property type="match status" value="1"/>
</dbReference>
<reference evidence="4" key="2">
    <citation type="submission" date="2015-02" db="UniProtKB">
        <authorList>
            <consortium name="EnsemblMetazoa"/>
        </authorList>
    </citation>
    <scope>IDENTIFICATION</scope>
</reference>
<dbReference type="PhylomeDB" id="T1IHC0"/>
<dbReference type="EMBL" id="JH429832">
    <property type="status" value="NOT_ANNOTATED_CDS"/>
    <property type="molecule type" value="Genomic_DNA"/>
</dbReference>
<feature type="domain" description="Helitron helicase-like" evidence="2">
    <location>
        <begin position="388"/>
        <end position="484"/>
    </location>
</feature>
<keyword evidence="5" id="KW-1185">Reference proteome</keyword>
<protein>
    <submittedName>
        <fullName evidence="4">Uncharacterized protein</fullName>
    </submittedName>
</protein>
<sequence length="621" mass="72006">MGRRKNENPDLKKQRDAQRQKNNREKKSDSQKKKDREKDRDRKRLKRAADKIEYSESAQIKEQTEIIKRIKHAAETVEFKRLLQFDAEQARIKATKEEEVRCLLFANAKKQQTADVEELRCLVIDEHEKQQDRINVVDQRQSRKRKVMESTYKTALKHDVSEVEEFYLGKMDIECPHCGALYFKGEILSSRCCHKGKVKLPPLKKYPEPLKDLLLGSDKRSRDFRTHIRHIGKAPYCYRIHGAVYHEASVLRDETDQNPSFAQLYMYDARQAAQYRMKRFHNSTEADEQLMTDLHELIRRYNDATETDIAAVFVGDDGNVPCANDQGILVYPTHKKGQPTRIWNNSEHKDPMCYVLLFPNGDCGWTFGRKHESSHQTEVLNSITALQYYSYCFSVRGGKEDLNPILLGGRLFQQFVVDSYITVQSERLQYIRQHQTQLHTDQYRGLLDYVRSKAEDSNLKAGKIMMTQSFQKICGTVAYLKNRYPHTTLGNEIPYVKFCNRKVVLKHLRVPGSLTYVHIPPAGRESKHTVRACKGILVGYAIFTRGYRIWDPERDQVRESKHVKILENVGWTNFNNANADGTLVVDNDSKRKEADDDVYYDAQSVDSISDDSDSDGDDDTG</sequence>
<feature type="region of interest" description="Disordered" evidence="1">
    <location>
        <begin position="601"/>
        <end position="621"/>
    </location>
</feature>
<feature type="region of interest" description="Disordered" evidence="1">
    <location>
        <begin position="1"/>
        <end position="50"/>
    </location>
</feature>
<dbReference type="EnsemblMetazoa" id="SMAR000230-RA">
    <property type="protein sequence ID" value="SMAR000230-PA"/>
    <property type="gene ID" value="SMAR000230"/>
</dbReference>
<dbReference type="PANTHER" id="PTHR45786:SF74">
    <property type="entry name" value="ATP-DEPENDENT DNA HELICASE"/>
    <property type="match status" value="1"/>
</dbReference>
<dbReference type="STRING" id="126957.T1IHC0"/>
<evidence type="ECO:0000259" key="2">
    <source>
        <dbReference type="Pfam" id="PF14214"/>
    </source>
</evidence>
<dbReference type="HOGENOM" id="CLU_440286_0_0_1"/>
<dbReference type="PANTHER" id="PTHR45786">
    <property type="entry name" value="DNA BINDING PROTEIN-LIKE"/>
    <property type="match status" value="1"/>
</dbReference>
<evidence type="ECO:0000259" key="3">
    <source>
        <dbReference type="Pfam" id="PF25597"/>
    </source>
</evidence>
<feature type="compositionally biased region" description="Acidic residues" evidence="1">
    <location>
        <begin position="608"/>
        <end position="621"/>
    </location>
</feature>
<evidence type="ECO:0000313" key="5">
    <source>
        <dbReference type="Proteomes" id="UP000014500"/>
    </source>
</evidence>
<dbReference type="Proteomes" id="UP000014500">
    <property type="component" value="Unassembled WGS sequence"/>
</dbReference>
<dbReference type="InterPro" id="IPR057670">
    <property type="entry name" value="SH3_retrovirus"/>
</dbReference>
<reference evidence="5" key="1">
    <citation type="submission" date="2011-05" db="EMBL/GenBank/DDBJ databases">
        <authorList>
            <person name="Richards S.R."/>
            <person name="Qu J."/>
            <person name="Jiang H."/>
            <person name="Jhangiani S.N."/>
            <person name="Agravi P."/>
            <person name="Goodspeed R."/>
            <person name="Gross S."/>
            <person name="Mandapat C."/>
            <person name="Jackson L."/>
            <person name="Mathew T."/>
            <person name="Pu L."/>
            <person name="Thornton R."/>
            <person name="Saada N."/>
            <person name="Wilczek-Boney K.B."/>
            <person name="Lee S."/>
            <person name="Kovar C."/>
            <person name="Wu Y."/>
            <person name="Scherer S.E."/>
            <person name="Worley K.C."/>
            <person name="Muzny D.M."/>
            <person name="Gibbs R."/>
        </authorList>
    </citation>
    <scope>NUCLEOTIDE SEQUENCE</scope>
    <source>
        <strain evidence="5">Brora</strain>
    </source>
</reference>
<evidence type="ECO:0000256" key="1">
    <source>
        <dbReference type="SAM" id="MobiDB-lite"/>
    </source>
</evidence>
<name>T1IHC0_STRMM</name>
<dbReference type="Pfam" id="PF14214">
    <property type="entry name" value="Helitron_like_N"/>
    <property type="match status" value="1"/>
</dbReference>
<proteinExistence type="predicted"/>
<dbReference type="eggNOG" id="KOG0017">
    <property type="taxonomic scope" value="Eukaryota"/>
</dbReference>
<dbReference type="InterPro" id="IPR025476">
    <property type="entry name" value="Helitron_helicase-like"/>
</dbReference>
<evidence type="ECO:0000313" key="4">
    <source>
        <dbReference type="EnsemblMetazoa" id="SMAR000230-PA"/>
    </source>
</evidence>
<dbReference type="AlphaFoldDB" id="T1IHC0"/>
<accession>T1IHC0</accession>